<evidence type="ECO:0000256" key="5">
    <source>
        <dbReference type="ARBA" id="ARBA00022801"/>
    </source>
</evidence>
<keyword evidence="4" id="KW-0677">Repeat</keyword>
<dbReference type="HAMAP" id="MF_00313">
    <property type="entry name" value="Glutaminase"/>
    <property type="match status" value="1"/>
</dbReference>
<dbReference type="Pfam" id="PF17959">
    <property type="entry name" value="EF-hand_14"/>
    <property type="match status" value="1"/>
</dbReference>
<evidence type="ECO:0000259" key="11">
    <source>
        <dbReference type="Pfam" id="PF17959"/>
    </source>
</evidence>
<keyword evidence="5" id="KW-0378">Hydrolase</keyword>
<dbReference type="PANTHER" id="PTHR12544">
    <property type="entry name" value="GLUTAMINASE"/>
    <property type="match status" value="1"/>
</dbReference>
<comment type="subunit">
    <text evidence="2">Homotetramer.</text>
</comment>
<organism evidence="12 13">
    <name type="scientific">Batillaria attramentaria</name>
    <dbReference type="NCBI Taxonomy" id="370345"/>
    <lineage>
        <taxon>Eukaryota</taxon>
        <taxon>Metazoa</taxon>
        <taxon>Spiralia</taxon>
        <taxon>Lophotrochozoa</taxon>
        <taxon>Mollusca</taxon>
        <taxon>Gastropoda</taxon>
        <taxon>Caenogastropoda</taxon>
        <taxon>Sorbeoconcha</taxon>
        <taxon>Cerithioidea</taxon>
        <taxon>Batillariidae</taxon>
        <taxon>Batillaria</taxon>
    </lineage>
</organism>
<keyword evidence="6 9" id="KW-0040">ANK repeat</keyword>
<evidence type="ECO:0000256" key="8">
    <source>
        <dbReference type="ARBA" id="ARBA00077251"/>
    </source>
</evidence>
<evidence type="ECO:0000256" key="7">
    <source>
        <dbReference type="ARBA" id="ARBA00049534"/>
    </source>
</evidence>
<dbReference type="SMART" id="SM00248">
    <property type="entry name" value="ANK"/>
    <property type="match status" value="2"/>
</dbReference>
<dbReference type="InterPro" id="IPR015868">
    <property type="entry name" value="Glutaminase"/>
</dbReference>
<dbReference type="EMBL" id="JACVVK020000138">
    <property type="protein sequence ID" value="KAK7489433.1"/>
    <property type="molecule type" value="Genomic_DNA"/>
</dbReference>
<dbReference type="NCBIfam" id="TIGR03814">
    <property type="entry name" value="Gln_ase"/>
    <property type="match status" value="1"/>
</dbReference>
<dbReference type="FunFam" id="1.25.40.20:FF:000069">
    <property type="entry name" value="Glutaminase, isoform E"/>
    <property type="match status" value="1"/>
</dbReference>
<dbReference type="Gene3D" id="1.25.40.20">
    <property type="entry name" value="Ankyrin repeat-containing domain"/>
    <property type="match status" value="1"/>
</dbReference>
<evidence type="ECO:0000256" key="10">
    <source>
        <dbReference type="SAM" id="MobiDB-lite"/>
    </source>
</evidence>
<protein>
    <recommendedName>
        <fullName evidence="3">glutaminase</fullName>
        <ecNumber evidence="3">3.5.1.2</ecNumber>
    </recommendedName>
    <alternativeName>
        <fullName evidence="8">L-glutamine amidohydrolase</fullName>
    </alternativeName>
</protein>
<feature type="domain" description="Glutaminase EF-hand" evidence="11">
    <location>
        <begin position="46"/>
        <end position="130"/>
    </location>
</feature>
<dbReference type="EC" id="3.5.1.2" evidence="3"/>
<accession>A0ABD0KR91</accession>
<dbReference type="SUPFAM" id="SSF56601">
    <property type="entry name" value="beta-lactamase/transpeptidase-like"/>
    <property type="match status" value="1"/>
</dbReference>
<gene>
    <name evidence="12" type="ORF">BaRGS_00019377</name>
</gene>
<evidence type="ECO:0000256" key="6">
    <source>
        <dbReference type="ARBA" id="ARBA00023043"/>
    </source>
</evidence>
<feature type="repeat" description="ANK" evidence="9">
    <location>
        <begin position="487"/>
        <end position="510"/>
    </location>
</feature>
<keyword evidence="13" id="KW-1185">Reference proteome</keyword>
<dbReference type="Gene3D" id="1.10.238.210">
    <property type="match status" value="1"/>
</dbReference>
<evidence type="ECO:0000313" key="12">
    <source>
        <dbReference type="EMBL" id="KAK7489433.1"/>
    </source>
</evidence>
<sequence length="580" mass="64871">NTLPCLAVLHLLDYASTVSESFSALLPMLYFIRTVRELDFVFQDVEGMLFDYLADDNGKLALGRFLGALKETGLRVTDPRLSESMRHFGNNIAEFEGAQNIFLDKQTFKACVAENIVLIAKAFRRQFIIPEFHTFCQTTDELYWSAKPNTAGQPASYIPQLARQSPDQWGLAICTVDGQRYALGDAMTPFCLQSISKPLTYSLVLNEVDPGVVHQYVGQEPSGQRFNVISLNAQNMPHNPMVNAGAVVTASMLRPELNSSDRFDHTLKMFKRLAGDEFVSFNNSVFLSERDTADRNFAIAYYLKENQCFPRGTNLMETLDFYFQLCSVEVTCDSAAVLAATLANGGICPITDDKVLEPQSIRDTLSLMLSCGMYDYSGQFAFKSGVAGGIMLVVPNVMGMVMWSPPLDEYGNSVRGIQFCRDLVNVFNFHNYDNIRFTTRKMDPCVRHVELQANKVVDLLFSAYNGDVTAIRRCALSGLDMNQPDYDGRTALHVASAEGHTHVVQFLLDKCKCSPFLVDRWGFTALDDAVRFKKHEVVDLLKERMLQERPDHQFNHDTDSDARSDSEGKASVSGDGVAER</sequence>
<dbReference type="PROSITE" id="PS50297">
    <property type="entry name" value="ANK_REP_REGION"/>
    <property type="match status" value="1"/>
</dbReference>
<dbReference type="PANTHER" id="PTHR12544:SF29">
    <property type="entry name" value="GLUTAMINASE"/>
    <property type="match status" value="1"/>
</dbReference>
<reference evidence="12 13" key="1">
    <citation type="journal article" date="2023" name="Sci. Data">
        <title>Genome assembly of the Korean intertidal mud-creeper Batillaria attramentaria.</title>
        <authorList>
            <person name="Patra A.K."/>
            <person name="Ho P.T."/>
            <person name="Jun S."/>
            <person name="Lee S.J."/>
            <person name="Kim Y."/>
            <person name="Won Y.J."/>
        </authorList>
    </citation>
    <scope>NUCLEOTIDE SEQUENCE [LARGE SCALE GENOMIC DNA]</scope>
    <source>
        <strain evidence="12">Wonlab-2016</strain>
    </source>
</reference>
<evidence type="ECO:0000256" key="2">
    <source>
        <dbReference type="ARBA" id="ARBA00011881"/>
    </source>
</evidence>
<dbReference type="FunFam" id="3.40.710.10:FF:000008">
    <property type="entry name" value="Glutaminase, isoform E"/>
    <property type="match status" value="1"/>
</dbReference>
<name>A0ABD0KR91_9CAEN</name>
<dbReference type="InterPro" id="IPR041541">
    <property type="entry name" value="Glutaminase_EF-hand"/>
</dbReference>
<comment type="caution">
    <text evidence="12">The sequence shown here is derived from an EMBL/GenBank/DDBJ whole genome shotgun (WGS) entry which is preliminary data.</text>
</comment>
<dbReference type="AlphaFoldDB" id="A0ABD0KR91"/>
<proteinExistence type="inferred from homology"/>
<comment type="similarity">
    <text evidence="1">Belongs to the glutaminase family.</text>
</comment>
<dbReference type="InterPro" id="IPR012338">
    <property type="entry name" value="Beta-lactam/transpept-like"/>
</dbReference>
<evidence type="ECO:0000256" key="1">
    <source>
        <dbReference type="ARBA" id="ARBA00011076"/>
    </source>
</evidence>
<dbReference type="PROSITE" id="PS50088">
    <property type="entry name" value="ANK_REPEAT"/>
    <property type="match status" value="1"/>
</dbReference>
<dbReference type="Pfam" id="PF04960">
    <property type="entry name" value="Glutaminase"/>
    <property type="match status" value="1"/>
</dbReference>
<feature type="compositionally biased region" description="Basic and acidic residues" evidence="10">
    <location>
        <begin position="549"/>
        <end position="568"/>
    </location>
</feature>
<dbReference type="Pfam" id="PF12796">
    <property type="entry name" value="Ank_2"/>
    <property type="match status" value="1"/>
</dbReference>
<dbReference type="Proteomes" id="UP001519460">
    <property type="component" value="Unassembled WGS sequence"/>
</dbReference>
<evidence type="ECO:0000256" key="3">
    <source>
        <dbReference type="ARBA" id="ARBA00012918"/>
    </source>
</evidence>
<dbReference type="InterPro" id="IPR036770">
    <property type="entry name" value="Ankyrin_rpt-contain_sf"/>
</dbReference>
<feature type="region of interest" description="Disordered" evidence="10">
    <location>
        <begin position="549"/>
        <end position="580"/>
    </location>
</feature>
<dbReference type="InterPro" id="IPR002110">
    <property type="entry name" value="Ankyrin_rpt"/>
</dbReference>
<evidence type="ECO:0000313" key="13">
    <source>
        <dbReference type="Proteomes" id="UP001519460"/>
    </source>
</evidence>
<evidence type="ECO:0000256" key="4">
    <source>
        <dbReference type="ARBA" id="ARBA00022737"/>
    </source>
</evidence>
<feature type="non-terminal residue" evidence="12">
    <location>
        <position position="1"/>
    </location>
</feature>
<dbReference type="Gene3D" id="3.40.710.10">
    <property type="entry name" value="DD-peptidase/beta-lactamase superfamily"/>
    <property type="match status" value="1"/>
</dbReference>
<dbReference type="GO" id="GO:0004359">
    <property type="term" value="F:glutaminase activity"/>
    <property type="evidence" value="ECO:0007669"/>
    <property type="project" value="UniProtKB-EC"/>
</dbReference>
<evidence type="ECO:0000256" key="9">
    <source>
        <dbReference type="PROSITE-ProRule" id="PRU00023"/>
    </source>
</evidence>
<comment type="catalytic activity">
    <reaction evidence="7">
        <text>L-glutamine + H2O = L-glutamate + NH4(+)</text>
        <dbReference type="Rhea" id="RHEA:15889"/>
        <dbReference type="ChEBI" id="CHEBI:15377"/>
        <dbReference type="ChEBI" id="CHEBI:28938"/>
        <dbReference type="ChEBI" id="CHEBI:29985"/>
        <dbReference type="ChEBI" id="CHEBI:58359"/>
        <dbReference type="EC" id="3.5.1.2"/>
    </reaction>
</comment>
<dbReference type="SUPFAM" id="SSF48403">
    <property type="entry name" value="Ankyrin repeat"/>
    <property type="match status" value="1"/>
</dbReference>